<proteinExistence type="predicted"/>
<evidence type="ECO:0000313" key="2">
    <source>
        <dbReference type="Proteomes" id="UP000603434"/>
    </source>
</evidence>
<dbReference type="Proteomes" id="UP000603434">
    <property type="component" value="Unassembled WGS sequence"/>
</dbReference>
<gene>
    <name evidence="1" type="ORF">H8E23_13790</name>
</gene>
<sequence>MRYFQLRNIEKLYFGYEDIARTLGISQNSAKITAHRYVKQDMLIRVKRNIYMLKDRWTGLDRERKFIIANILQVPSYISLMTALDYYEITTQMQRDFIESVAVKRTVRKKIEQAVFNYTKISTNVYRGFLKKQGFFIAEPEKAFLDAVYLISLGRYNLDMPSIDLSKLDAEKIEHMARTFPLQTQNFLAKHEYFRKA</sequence>
<dbReference type="EMBL" id="JACNJH010000194">
    <property type="protein sequence ID" value="MBC8362458.1"/>
    <property type="molecule type" value="Genomic_DNA"/>
</dbReference>
<accession>A0A8J6NXA7</accession>
<organism evidence="1 2">
    <name type="scientific">Candidatus Desulfatibia profunda</name>
    <dbReference type="NCBI Taxonomy" id="2841695"/>
    <lineage>
        <taxon>Bacteria</taxon>
        <taxon>Pseudomonadati</taxon>
        <taxon>Thermodesulfobacteriota</taxon>
        <taxon>Desulfobacteria</taxon>
        <taxon>Desulfobacterales</taxon>
        <taxon>Desulfobacterales incertae sedis</taxon>
        <taxon>Candidatus Desulfatibia</taxon>
    </lineage>
</organism>
<name>A0A8J6NXA7_9BACT</name>
<reference evidence="1 2" key="1">
    <citation type="submission" date="2020-08" db="EMBL/GenBank/DDBJ databases">
        <title>Bridging the membrane lipid divide: bacteria of the FCB group superphylum have the potential to synthesize archaeal ether lipids.</title>
        <authorList>
            <person name="Villanueva L."/>
            <person name="Von Meijenfeldt F.A.B."/>
            <person name="Westbye A.B."/>
            <person name="Yadav S."/>
            <person name="Hopmans E.C."/>
            <person name="Dutilh B.E."/>
            <person name="Sinninghe Damste J.S."/>
        </authorList>
    </citation>
    <scope>NUCLEOTIDE SEQUENCE [LARGE SCALE GENOMIC DNA]</scope>
    <source>
        <strain evidence="1">NIOZ-UU30</strain>
    </source>
</reference>
<comment type="caution">
    <text evidence="1">The sequence shown here is derived from an EMBL/GenBank/DDBJ whole genome shotgun (WGS) entry which is preliminary data.</text>
</comment>
<protein>
    <submittedName>
        <fullName evidence="1">Uncharacterized protein</fullName>
    </submittedName>
</protein>
<dbReference type="AlphaFoldDB" id="A0A8J6NXA7"/>
<evidence type="ECO:0000313" key="1">
    <source>
        <dbReference type="EMBL" id="MBC8362458.1"/>
    </source>
</evidence>